<evidence type="ECO:0000313" key="1">
    <source>
        <dbReference type="EMBL" id="KAI5337410.1"/>
    </source>
</evidence>
<reference evidence="1 2" key="1">
    <citation type="journal article" date="2022" name="G3 (Bethesda)">
        <title>Whole-genome sequence and methylome profiling of the almond [Prunus dulcis (Mill.) D.A. Webb] cultivar 'Nonpareil'.</title>
        <authorList>
            <person name="D'Amico-Willman K.M."/>
            <person name="Ouma W.Z."/>
            <person name="Meulia T."/>
            <person name="Sideli G.M."/>
            <person name="Gradziel T.M."/>
            <person name="Fresnedo-Ramirez J."/>
        </authorList>
    </citation>
    <scope>NUCLEOTIDE SEQUENCE [LARGE SCALE GENOMIC DNA]</scope>
    <source>
        <strain evidence="1">Clone GOH B32 T37-40</strain>
    </source>
</reference>
<proteinExistence type="predicted"/>
<dbReference type="Proteomes" id="UP001054821">
    <property type="component" value="Chromosome 3"/>
</dbReference>
<gene>
    <name evidence="1" type="ORF">L3X38_016681</name>
</gene>
<dbReference type="EMBL" id="JAJFAZ020000003">
    <property type="protein sequence ID" value="KAI5337410.1"/>
    <property type="molecule type" value="Genomic_DNA"/>
</dbReference>
<accession>A0AAD4W5Q8</accession>
<comment type="caution">
    <text evidence="1">The sequence shown here is derived from an EMBL/GenBank/DDBJ whole genome shotgun (WGS) entry which is preliminary data.</text>
</comment>
<protein>
    <submittedName>
        <fullName evidence="1">Uncharacterized protein</fullName>
    </submittedName>
</protein>
<keyword evidence="2" id="KW-1185">Reference proteome</keyword>
<organism evidence="1 2">
    <name type="scientific">Prunus dulcis</name>
    <name type="common">Almond</name>
    <name type="synonym">Amygdalus dulcis</name>
    <dbReference type="NCBI Taxonomy" id="3755"/>
    <lineage>
        <taxon>Eukaryota</taxon>
        <taxon>Viridiplantae</taxon>
        <taxon>Streptophyta</taxon>
        <taxon>Embryophyta</taxon>
        <taxon>Tracheophyta</taxon>
        <taxon>Spermatophyta</taxon>
        <taxon>Magnoliopsida</taxon>
        <taxon>eudicotyledons</taxon>
        <taxon>Gunneridae</taxon>
        <taxon>Pentapetalae</taxon>
        <taxon>rosids</taxon>
        <taxon>fabids</taxon>
        <taxon>Rosales</taxon>
        <taxon>Rosaceae</taxon>
        <taxon>Amygdaloideae</taxon>
        <taxon>Amygdaleae</taxon>
        <taxon>Prunus</taxon>
    </lineage>
</organism>
<evidence type="ECO:0000313" key="2">
    <source>
        <dbReference type="Proteomes" id="UP001054821"/>
    </source>
</evidence>
<sequence>MSPAKPDQIVPYPGHPPLTVATPLSVANRFSSLGSTVGQIRPSYQSTLVASYDPFSVDVPAGPSVGFKKSSPYLLKSNSHLFVIEPLYDVNTNPVEIAKHYFPPGFHICPLVHTNPSSIIEIYYLKPSQSKSSP</sequence>
<name>A0AAD4W5Q8_PRUDU</name>
<dbReference type="AlphaFoldDB" id="A0AAD4W5Q8"/>